<sequence>VLKPVGNNPRSPYKYALKNKEKLISLVKAGNGNITHK</sequence>
<dbReference type="EMBL" id="BARU01017759">
    <property type="protein sequence ID" value="GAH61759.1"/>
    <property type="molecule type" value="Genomic_DNA"/>
</dbReference>
<organism evidence="1">
    <name type="scientific">marine sediment metagenome</name>
    <dbReference type="NCBI Taxonomy" id="412755"/>
    <lineage>
        <taxon>unclassified sequences</taxon>
        <taxon>metagenomes</taxon>
        <taxon>ecological metagenomes</taxon>
    </lineage>
</organism>
<evidence type="ECO:0000313" key="1">
    <source>
        <dbReference type="EMBL" id="GAH61759.1"/>
    </source>
</evidence>
<reference evidence="1" key="1">
    <citation type="journal article" date="2014" name="Front. Microbiol.">
        <title>High frequency of phylogenetically diverse reductive dehalogenase-homologous genes in deep subseafloor sedimentary metagenomes.</title>
        <authorList>
            <person name="Kawai M."/>
            <person name="Futagami T."/>
            <person name="Toyoda A."/>
            <person name="Takaki Y."/>
            <person name="Nishi S."/>
            <person name="Hori S."/>
            <person name="Arai W."/>
            <person name="Tsubouchi T."/>
            <person name="Morono Y."/>
            <person name="Uchiyama I."/>
            <person name="Ito T."/>
            <person name="Fujiyama A."/>
            <person name="Inagaki F."/>
            <person name="Takami H."/>
        </authorList>
    </citation>
    <scope>NUCLEOTIDE SEQUENCE</scope>
    <source>
        <strain evidence="1">Expedition CK06-06</strain>
    </source>
</reference>
<dbReference type="AlphaFoldDB" id="X1I6M4"/>
<feature type="non-terminal residue" evidence="1">
    <location>
        <position position="1"/>
    </location>
</feature>
<accession>X1I6M4</accession>
<name>X1I6M4_9ZZZZ</name>
<gene>
    <name evidence="1" type="ORF">S03H2_29417</name>
</gene>
<comment type="caution">
    <text evidence="1">The sequence shown here is derived from an EMBL/GenBank/DDBJ whole genome shotgun (WGS) entry which is preliminary data.</text>
</comment>
<protein>
    <submittedName>
        <fullName evidence="1">Uncharacterized protein</fullName>
    </submittedName>
</protein>
<proteinExistence type="predicted"/>